<dbReference type="GO" id="GO:0004190">
    <property type="term" value="F:aspartic-type endopeptidase activity"/>
    <property type="evidence" value="ECO:0007669"/>
    <property type="project" value="UniProtKB-KW"/>
</dbReference>
<dbReference type="PANTHER" id="PTHR47966">
    <property type="entry name" value="BETA-SITE APP-CLEAVING ENZYME, ISOFORM A-RELATED"/>
    <property type="match status" value="1"/>
</dbReference>
<protein>
    <submittedName>
        <fullName evidence="7">Acid protease</fullName>
    </submittedName>
</protein>
<dbReference type="InterPro" id="IPR001969">
    <property type="entry name" value="Aspartic_peptidase_AS"/>
</dbReference>
<evidence type="ECO:0000313" key="8">
    <source>
        <dbReference type="Proteomes" id="UP000703269"/>
    </source>
</evidence>
<feature type="domain" description="Peptidase A1" evidence="6">
    <location>
        <begin position="66"/>
        <end position="380"/>
    </location>
</feature>
<dbReference type="InterPro" id="IPR001461">
    <property type="entry name" value="Aspartic_peptidase_A1"/>
</dbReference>
<accession>A0A9P3G550</accession>
<dbReference type="PRINTS" id="PR00792">
    <property type="entry name" value="PEPSIN"/>
</dbReference>
<keyword evidence="2 4" id="KW-0064">Aspartyl protease</keyword>
<feature type="region of interest" description="Disordered" evidence="5">
    <location>
        <begin position="1"/>
        <end position="20"/>
    </location>
</feature>
<keyword evidence="4 7" id="KW-0645">Protease</keyword>
<dbReference type="OrthoDB" id="660550at2759"/>
<reference evidence="7 8" key="1">
    <citation type="submission" date="2021-08" db="EMBL/GenBank/DDBJ databases">
        <title>Draft Genome Sequence of Phanerochaete sordida strain YK-624.</title>
        <authorList>
            <person name="Mori T."/>
            <person name="Dohra H."/>
            <person name="Suzuki T."/>
            <person name="Kawagishi H."/>
            <person name="Hirai H."/>
        </authorList>
    </citation>
    <scope>NUCLEOTIDE SEQUENCE [LARGE SCALE GENOMIC DNA]</scope>
    <source>
        <strain evidence="7 8">YK-624</strain>
    </source>
</reference>
<evidence type="ECO:0000259" key="6">
    <source>
        <dbReference type="PROSITE" id="PS51767"/>
    </source>
</evidence>
<keyword evidence="8" id="KW-1185">Reference proteome</keyword>
<dbReference type="PROSITE" id="PS51767">
    <property type="entry name" value="PEPTIDASE_A1"/>
    <property type="match status" value="1"/>
</dbReference>
<feature type="active site" evidence="3">
    <location>
        <position position="84"/>
    </location>
</feature>
<dbReference type="AlphaFoldDB" id="A0A9P3G550"/>
<gene>
    <name evidence="7" type="ORF">PsYK624_045090</name>
</gene>
<dbReference type="GO" id="GO:0006508">
    <property type="term" value="P:proteolysis"/>
    <property type="evidence" value="ECO:0007669"/>
    <property type="project" value="UniProtKB-KW"/>
</dbReference>
<evidence type="ECO:0000313" key="7">
    <source>
        <dbReference type="EMBL" id="GJE88426.1"/>
    </source>
</evidence>
<sequence>MSTSKVPFSGHLKGGSGKDMLARDRARAAKILRGVRPHGPKRAQELLSDASANGVGVNVTDAGVTYTANVGVGSPATQYTLLIDTGSSNTWVGADKKYAKTSTSKSTGHQVNVSYGSGSFTGTEYTDTVTLGPSLVIKNQSIGVASSAQGFQGVDGILGVGPTDLTQGTVSGQNLVPTVVDNLFSQGAIATDTLGIFYQPTTKEGAINGELTFGGVDQSKIKGDLTYVPITDTSPASNYWGIDQDLSYGGQKLLSGAAGIVDTGTTLLMIATDAFEKYQKATGAKMDQTTGLLKITEQQLSKLQSLIFTIAGKTYELNANAQIWPRALNSMLGGDSDGIYLIVADMGSPSGQGLDFINGFAFLQRFYSVYDTGKGGVGLAPTSFTNATTN</sequence>
<dbReference type="Pfam" id="PF00026">
    <property type="entry name" value="Asp"/>
    <property type="match status" value="1"/>
</dbReference>
<dbReference type="Proteomes" id="UP000703269">
    <property type="component" value="Unassembled WGS sequence"/>
</dbReference>
<name>A0A9P3G550_9APHY</name>
<dbReference type="Gene3D" id="2.40.70.10">
    <property type="entry name" value="Acid Proteases"/>
    <property type="match status" value="2"/>
</dbReference>
<keyword evidence="4" id="KW-0378">Hydrolase</keyword>
<dbReference type="InterPro" id="IPR033121">
    <property type="entry name" value="PEPTIDASE_A1"/>
</dbReference>
<evidence type="ECO:0000256" key="5">
    <source>
        <dbReference type="SAM" id="MobiDB-lite"/>
    </source>
</evidence>
<evidence type="ECO:0000256" key="1">
    <source>
        <dbReference type="ARBA" id="ARBA00007447"/>
    </source>
</evidence>
<comment type="caution">
    <text evidence="7">The sequence shown here is derived from an EMBL/GenBank/DDBJ whole genome shotgun (WGS) entry which is preliminary data.</text>
</comment>
<dbReference type="SUPFAM" id="SSF50630">
    <property type="entry name" value="Acid proteases"/>
    <property type="match status" value="1"/>
</dbReference>
<dbReference type="EMBL" id="BPQB01000009">
    <property type="protein sequence ID" value="GJE88426.1"/>
    <property type="molecule type" value="Genomic_DNA"/>
</dbReference>
<dbReference type="PROSITE" id="PS00141">
    <property type="entry name" value="ASP_PROTEASE"/>
    <property type="match status" value="2"/>
</dbReference>
<organism evidence="7 8">
    <name type="scientific">Phanerochaete sordida</name>
    <dbReference type="NCBI Taxonomy" id="48140"/>
    <lineage>
        <taxon>Eukaryota</taxon>
        <taxon>Fungi</taxon>
        <taxon>Dikarya</taxon>
        <taxon>Basidiomycota</taxon>
        <taxon>Agaricomycotina</taxon>
        <taxon>Agaricomycetes</taxon>
        <taxon>Polyporales</taxon>
        <taxon>Phanerochaetaceae</taxon>
        <taxon>Phanerochaete</taxon>
    </lineage>
</organism>
<dbReference type="PANTHER" id="PTHR47966:SF74">
    <property type="entry name" value="AGR407CP"/>
    <property type="match status" value="1"/>
</dbReference>
<evidence type="ECO:0000256" key="2">
    <source>
        <dbReference type="ARBA" id="ARBA00022750"/>
    </source>
</evidence>
<evidence type="ECO:0000256" key="4">
    <source>
        <dbReference type="RuleBase" id="RU000454"/>
    </source>
</evidence>
<evidence type="ECO:0000256" key="3">
    <source>
        <dbReference type="PIRSR" id="PIRSR601461-1"/>
    </source>
</evidence>
<dbReference type="InterPro" id="IPR034164">
    <property type="entry name" value="Pepsin-like_dom"/>
</dbReference>
<dbReference type="InterPro" id="IPR021109">
    <property type="entry name" value="Peptidase_aspartic_dom_sf"/>
</dbReference>
<dbReference type="CDD" id="cd05471">
    <property type="entry name" value="pepsin_like"/>
    <property type="match status" value="1"/>
</dbReference>
<comment type="similarity">
    <text evidence="1 4">Belongs to the peptidase A1 family.</text>
</comment>
<proteinExistence type="inferred from homology"/>
<feature type="active site" evidence="3">
    <location>
        <position position="262"/>
    </location>
</feature>